<reference evidence="2" key="2">
    <citation type="submission" date="2025-08" db="UniProtKB">
        <authorList>
            <consortium name="Ensembl"/>
        </authorList>
    </citation>
    <scope>IDENTIFICATION</scope>
</reference>
<evidence type="ECO:0000259" key="1">
    <source>
        <dbReference type="Pfam" id="PF21039"/>
    </source>
</evidence>
<dbReference type="InterPro" id="IPR052607">
    <property type="entry name" value="CEP104-like"/>
</dbReference>
<organism evidence="2 3">
    <name type="scientific">Hucho hucho</name>
    <name type="common">huchen</name>
    <dbReference type="NCBI Taxonomy" id="62062"/>
    <lineage>
        <taxon>Eukaryota</taxon>
        <taxon>Metazoa</taxon>
        <taxon>Chordata</taxon>
        <taxon>Craniata</taxon>
        <taxon>Vertebrata</taxon>
        <taxon>Euteleostomi</taxon>
        <taxon>Actinopterygii</taxon>
        <taxon>Neopterygii</taxon>
        <taxon>Teleostei</taxon>
        <taxon>Protacanthopterygii</taxon>
        <taxon>Salmoniformes</taxon>
        <taxon>Salmonidae</taxon>
        <taxon>Salmoninae</taxon>
        <taxon>Hucho</taxon>
    </lineage>
</organism>
<accession>A0A4W5KRW8</accession>
<dbReference type="InterPro" id="IPR048738">
    <property type="entry name" value="CEP104_Znf"/>
</dbReference>
<protein>
    <recommendedName>
        <fullName evidence="1">Centrosomal protein CEP104 Zn finger domain-containing protein</fullName>
    </recommendedName>
</protein>
<dbReference type="Proteomes" id="UP000314982">
    <property type="component" value="Unassembled WGS sequence"/>
</dbReference>
<proteinExistence type="predicted"/>
<name>A0A4W5KRW8_9TELE</name>
<reference evidence="2" key="3">
    <citation type="submission" date="2025-09" db="UniProtKB">
        <authorList>
            <consortium name="Ensembl"/>
        </authorList>
    </citation>
    <scope>IDENTIFICATION</scope>
</reference>
<sequence>MCPCCFAGVKKAPQNNPADAGDDQSSVVNHLDNLCIFCGDKDESFTEDELDLHYWKHCPMLRRCDQCRQVRKWQSGSKLDLNGPCLGQRLQPLSFVSQQLHARTGGLEGSPHGPRGL</sequence>
<dbReference type="Pfam" id="PF21039">
    <property type="entry name" value="CEP104_ZnF"/>
    <property type="match status" value="1"/>
</dbReference>
<dbReference type="PANTHER" id="PTHR13371">
    <property type="entry name" value="GLYCINE-, GLUTAMATE-, THIENYLCYCLOHEXYLPIPERIDINE-BINDING PROTEIN"/>
    <property type="match status" value="1"/>
</dbReference>
<reference evidence="3" key="1">
    <citation type="submission" date="2018-06" db="EMBL/GenBank/DDBJ databases">
        <title>Genome assembly of Danube salmon.</title>
        <authorList>
            <person name="Macqueen D.J."/>
            <person name="Gundappa M.K."/>
        </authorList>
    </citation>
    <scope>NUCLEOTIDE SEQUENCE [LARGE SCALE GENOMIC DNA]</scope>
</reference>
<keyword evidence="3" id="KW-1185">Reference proteome</keyword>
<dbReference type="GO" id="GO:0005929">
    <property type="term" value="C:cilium"/>
    <property type="evidence" value="ECO:0007669"/>
    <property type="project" value="TreeGrafter"/>
</dbReference>
<dbReference type="Ensembl" id="ENSHHUT00000020777.1">
    <property type="protein sequence ID" value="ENSHHUP00000020033.1"/>
    <property type="gene ID" value="ENSHHUG00000012545.1"/>
</dbReference>
<dbReference type="AlphaFoldDB" id="A0A4W5KRW8"/>
<evidence type="ECO:0000313" key="2">
    <source>
        <dbReference type="Ensembl" id="ENSHHUP00000020033.1"/>
    </source>
</evidence>
<feature type="domain" description="Centrosomal protein CEP104 Zn finger" evidence="1">
    <location>
        <begin position="35"/>
        <end position="71"/>
    </location>
</feature>
<dbReference type="PANTHER" id="PTHR13371:SF0">
    <property type="entry name" value="CENTROSOMAL PROTEIN OF 104 KDA"/>
    <property type="match status" value="1"/>
</dbReference>
<evidence type="ECO:0000313" key="3">
    <source>
        <dbReference type="Proteomes" id="UP000314982"/>
    </source>
</evidence>